<dbReference type="RefSeq" id="WP_304450005.1">
    <property type="nucleotide sequence ID" value="NZ_JARRAH010000004.1"/>
</dbReference>
<keyword evidence="2" id="KW-1185">Reference proteome</keyword>
<name>A0ABD5UCK5_9EURY</name>
<dbReference type="Proteomes" id="UP001596406">
    <property type="component" value="Unassembled WGS sequence"/>
</dbReference>
<evidence type="ECO:0008006" key="3">
    <source>
        <dbReference type="Google" id="ProtNLM"/>
    </source>
</evidence>
<gene>
    <name evidence="1" type="ORF">ACFQHK_17665</name>
</gene>
<protein>
    <recommendedName>
        <fullName evidence="3">DUF4911 domain-containing protein</fullName>
    </recommendedName>
</protein>
<evidence type="ECO:0000313" key="2">
    <source>
        <dbReference type="Proteomes" id="UP001596406"/>
    </source>
</evidence>
<dbReference type="EMBL" id="JBHSXM010000004">
    <property type="protein sequence ID" value="MFC6838312.1"/>
    <property type="molecule type" value="Genomic_DNA"/>
</dbReference>
<organism evidence="1 2">
    <name type="scientific">Halomarina ordinaria</name>
    <dbReference type="NCBI Taxonomy" id="3033939"/>
    <lineage>
        <taxon>Archaea</taxon>
        <taxon>Methanobacteriati</taxon>
        <taxon>Methanobacteriota</taxon>
        <taxon>Stenosarchaea group</taxon>
        <taxon>Halobacteria</taxon>
        <taxon>Halobacteriales</taxon>
        <taxon>Natronomonadaceae</taxon>
        <taxon>Halomarina</taxon>
    </lineage>
</organism>
<reference evidence="1 2" key="1">
    <citation type="journal article" date="2019" name="Int. J. Syst. Evol. Microbiol.">
        <title>The Global Catalogue of Microorganisms (GCM) 10K type strain sequencing project: providing services to taxonomists for standard genome sequencing and annotation.</title>
        <authorList>
            <consortium name="The Broad Institute Genomics Platform"/>
            <consortium name="The Broad Institute Genome Sequencing Center for Infectious Disease"/>
            <person name="Wu L."/>
            <person name="Ma J."/>
        </authorList>
    </citation>
    <scope>NUCLEOTIDE SEQUENCE [LARGE SCALE GENOMIC DNA]</scope>
    <source>
        <strain evidence="1 2">PSRA2</strain>
    </source>
</reference>
<comment type="caution">
    <text evidence="1">The sequence shown here is derived from an EMBL/GenBank/DDBJ whole genome shotgun (WGS) entry which is preliminary data.</text>
</comment>
<proteinExistence type="predicted"/>
<evidence type="ECO:0000313" key="1">
    <source>
        <dbReference type="EMBL" id="MFC6838312.1"/>
    </source>
</evidence>
<dbReference type="AlphaFoldDB" id="A0ABD5UCK5"/>
<sequence>MEDTEDVERYLYLIRTRPGRDEYVVATIRKYYGELLIDVETDPNGGENCLIIMAVTEIPIEAIERIGEVETVNRFSAGAQ</sequence>
<accession>A0ABD5UCK5</accession>